<keyword evidence="2" id="KW-1185">Reference proteome</keyword>
<reference evidence="1 2" key="1">
    <citation type="submission" date="2021-02" db="EMBL/GenBank/DDBJ databases">
        <authorList>
            <person name="Lee D.-H."/>
        </authorList>
    </citation>
    <scope>NUCLEOTIDE SEQUENCE [LARGE SCALE GENOMIC DNA]</scope>
    <source>
        <strain evidence="1 2">MMS20-R2-29</strain>
    </source>
</reference>
<dbReference type="RefSeq" id="WP_204961791.1">
    <property type="nucleotide sequence ID" value="NZ_JAFEUO010000011.1"/>
</dbReference>
<evidence type="ECO:0000313" key="2">
    <source>
        <dbReference type="Proteomes" id="UP000809587"/>
    </source>
</evidence>
<comment type="caution">
    <text evidence="1">The sequence shown here is derived from an EMBL/GenBank/DDBJ whole genome shotgun (WGS) entry which is preliminary data.</text>
</comment>
<sequence length="75" mass="7708">MAADAAVWLVCGCSLRTQQGACKASANYDLYPALGRLSGLFGGDSFGNICLLSGLLFNTVFVGEFDPGSGRTLAA</sequence>
<dbReference type="Proteomes" id="UP000809587">
    <property type="component" value="Unassembled WGS sequence"/>
</dbReference>
<protein>
    <submittedName>
        <fullName evidence="1">Uncharacterized protein</fullName>
    </submittedName>
</protein>
<evidence type="ECO:0000313" key="1">
    <source>
        <dbReference type="EMBL" id="MBM7086594.1"/>
    </source>
</evidence>
<feature type="non-terminal residue" evidence="1">
    <location>
        <position position="75"/>
    </location>
</feature>
<gene>
    <name evidence="1" type="ORF">JQN84_29100</name>
</gene>
<proteinExistence type="predicted"/>
<accession>A0ABS2JMA1</accession>
<name>A0ABS2JMA1_9ACTN</name>
<organism evidence="1 2">
    <name type="scientific">Micromonospora humidisoli</name>
    <dbReference type="NCBI Taxonomy" id="2807622"/>
    <lineage>
        <taxon>Bacteria</taxon>
        <taxon>Bacillati</taxon>
        <taxon>Actinomycetota</taxon>
        <taxon>Actinomycetes</taxon>
        <taxon>Micromonosporales</taxon>
        <taxon>Micromonosporaceae</taxon>
        <taxon>Micromonospora</taxon>
    </lineage>
</organism>
<dbReference type="EMBL" id="JAFEUO010000011">
    <property type="protein sequence ID" value="MBM7086594.1"/>
    <property type="molecule type" value="Genomic_DNA"/>
</dbReference>